<accession>A0A1F7YZB6</accession>
<dbReference type="InterPro" id="IPR036457">
    <property type="entry name" value="PPM-type-like_dom_sf"/>
</dbReference>
<evidence type="ECO:0000313" key="2">
    <source>
        <dbReference type="EMBL" id="OGM32617.1"/>
    </source>
</evidence>
<reference evidence="2 3" key="1">
    <citation type="journal article" date="2016" name="Nat. Commun.">
        <title>Thousands of microbial genomes shed light on interconnected biogeochemical processes in an aquifer system.</title>
        <authorList>
            <person name="Anantharaman K."/>
            <person name="Brown C.T."/>
            <person name="Hug L.A."/>
            <person name="Sharon I."/>
            <person name="Castelle C.J."/>
            <person name="Probst A.J."/>
            <person name="Thomas B.C."/>
            <person name="Singh A."/>
            <person name="Wilkins M.J."/>
            <person name="Karaoz U."/>
            <person name="Brodie E.L."/>
            <person name="Williams K.H."/>
            <person name="Hubbard S.S."/>
            <person name="Banfield J.F."/>
        </authorList>
    </citation>
    <scope>NUCLEOTIDE SEQUENCE [LARGE SCALE GENOMIC DNA]</scope>
</reference>
<dbReference type="SUPFAM" id="SSF81606">
    <property type="entry name" value="PP2C-like"/>
    <property type="match status" value="1"/>
</dbReference>
<dbReference type="AlphaFoldDB" id="A0A1F7YZB6"/>
<evidence type="ECO:0000259" key="1">
    <source>
        <dbReference type="Pfam" id="PF13672"/>
    </source>
</evidence>
<dbReference type="Proteomes" id="UP000177169">
    <property type="component" value="Unassembled WGS sequence"/>
</dbReference>
<sequence length="365" mass="40676">MTITETPLYLPQQVSDDRESFWSLPRAELAQSFEYSFSQELFIPDETTGLNITIKAETKSGNINGRLNEDSTLITPIGNGRKLVAVLDGTSSQRDIAGLARYGLSGACYVSHLVSYSFTRSSEYQSLVLEGDISAADIMRTMNGWLRSRLSQIEGVDYQDVLSIPGMAATFCLIDAHKNEISVAHVADTLAFAYFDNGDVTELTVNQNERFDIETLNLLLDLSKMHQITPRQVLETPELKSLVKEQLRISFTKKINTPDGCGILNGMDELTSNNLIYETKLPITPDLRKLILASDGAVLPYQLNGLSKDSVLWNLLEDTEIYTIGKQLKFLQKGAAELLRDTEYKNILRLKPSDDATIIEVDFSS</sequence>
<proteinExistence type="predicted"/>
<feature type="domain" description="PPM-type phosphatase" evidence="1">
    <location>
        <begin position="64"/>
        <end position="312"/>
    </location>
</feature>
<gene>
    <name evidence="2" type="ORF">A3D01_05180</name>
</gene>
<protein>
    <recommendedName>
        <fullName evidence="1">PPM-type phosphatase domain-containing protein</fullName>
    </recommendedName>
</protein>
<dbReference type="EMBL" id="MGGR01000029">
    <property type="protein sequence ID" value="OGM32617.1"/>
    <property type="molecule type" value="Genomic_DNA"/>
</dbReference>
<organism evidence="2 3">
    <name type="scientific">Candidatus Woesebacteria bacterium RIFCSPHIGHO2_02_FULL_39_13</name>
    <dbReference type="NCBI Taxonomy" id="1802505"/>
    <lineage>
        <taxon>Bacteria</taxon>
        <taxon>Candidatus Woeseibacteriota</taxon>
    </lineage>
</organism>
<dbReference type="STRING" id="1802505.A3D01_05180"/>
<name>A0A1F7YZB6_9BACT</name>
<dbReference type="InterPro" id="IPR001932">
    <property type="entry name" value="PPM-type_phosphatase-like_dom"/>
</dbReference>
<dbReference type="Gene3D" id="3.60.40.10">
    <property type="entry name" value="PPM-type phosphatase domain"/>
    <property type="match status" value="1"/>
</dbReference>
<comment type="caution">
    <text evidence="2">The sequence shown here is derived from an EMBL/GenBank/DDBJ whole genome shotgun (WGS) entry which is preliminary data.</text>
</comment>
<dbReference type="Pfam" id="PF13672">
    <property type="entry name" value="PP2C_2"/>
    <property type="match status" value="1"/>
</dbReference>
<evidence type="ECO:0000313" key="3">
    <source>
        <dbReference type="Proteomes" id="UP000177169"/>
    </source>
</evidence>